<accession>A0A8T0GWZ8</accession>
<feature type="region of interest" description="Disordered" evidence="7">
    <location>
        <begin position="1"/>
        <end position="45"/>
    </location>
</feature>
<dbReference type="GO" id="GO:0060261">
    <property type="term" value="P:positive regulation of transcription initiation by RNA polymerase II"/>
    <property type="evidence" value="ECO:0007669"/>
    <property type="project" value="InterPro"/>
</dbReference>
<proteinExistence type="inferred from homology"/>
<keyword evidence="3" id="KW-0805">Transcription regulation</keyword>
<evidence type="ECO:0000313" key="9">
    <source>
        <dbReference type="EMBL" id="KAG0562258.1"/>
    </source>
</evidence>
<dbReference type="Proteomes" id="UP000822688">
    <property type="component" value="Chromosome 9"/>
</dbReference>
<evidence type="ECO:0000256" key="4">
    <source>
        <dbReference type="ARBA" id="ARBA00023125"/>
    </source>
</evidence>
<dbReference type="InterPro" id="IPR009044">
    <property type="entry name" value="ssDNA-bd_transcriptional_reg"/>
</dbReference>
<keyword evidence="4" id="KW-0238">DNA-binding</keyword>
<evidence type="ECO:0000256" key="3">
    <source>
        <dbReference type="ARBA" id="ARBA00023015"/>
    </source>
</evidence>
<evidence type="ECO:0000259" key="8">
    <source>
        <dbReference type="Pfam" id="PF02229"/>
    </source>
</evidence>
<dbReference type="Pfam" id="PF02229">
    <property type="entry name" value="PC4"/>
    <property type="match status" value="1"/>
</dbReference>
<dbReference type="GO" id="GO:0003677">
    <property type="term" value="F:DNA binding"/>
    <property type="evidence" value="ECO:0007669"/>
    <property type="project" value="UniProtKB-KW"/>
</dbReference>
<keyword evidence="6" id="KW-0539">Nucleus</keyword>
<keyword evidence="5" id="KW-0804">Transcription</keyword>
<gene>
    <name evidence="9" type="ORF">KC19_9G131100</name>
</gene>
<evidence type="ECO:0000256" key="1">
    <source>
        <dbReference type="ARBA" id="ARBA00004123"/>
    </source>
</evidence>
<evidence type="ECO:0000256" key="5">
    <source>
        <dbReference type="ARBA" id="ARBA00023163"/>
    </source>
</evidence>
<feature type="compositionally biased region" description="Basic and acidic residues" evidence="7">
    <location>
        <begin position="21"/>
        <end position="30"/>
    </location>
</feature>
<feature type="compositionally biased region" description="Acidic residues" evidence="7">
    <location>
        <begin position="9"/>
        <end position="20"/>
    </location>
</feature>
<name>A0A8T0GWZ8_CERPU</name>
<sequence length="110" mass="12435">MPKRKAVSDESDFSGEDEEIVTNKKSEKKPANKKAASGGEDSHTVCELSKNRKVMVRKFKGKVYVDIREFYTGKNGEELPGKKGISLPLDQWKELKQHLEGIQKLIEDLS</sequence>
<dbReference type="SUPFAM" id="SSF54447">
    <property type="entry name" value="ssDNA-binding transcriptional regulator domain"/>
    <property type="match status" value="1"/>
</dbReference>
<dbReference type="GO" id="GO:0005634">
    <property type="term" value="C:nucleus"/>
    <property type="evidence" value="ECO:0007669"/>
    <property type="project" value="UniProtKB-SubCell"/>
</dbReference>
<protein>
    <recommendedName>
        <fullName evidence="8">Transcriptional coactivator p15 (PC4) C-terminal domain-containing protein</fullName>
    </recommendedName>
</protein>
<dbReference type="Gene3D" id="2.30.31.10">
    <property type="entry name" value="Transcriptional Coactivator Pc4, Chain A"/>
    <property type="match status" value="1"/>
</dbReference>
<dbReference type="EMBL" id="CM026430">
    <property type="protein sequence ID" value="KAG0562258.1"/>
    <property type="molecule type" value="Genomic_DNA"/>
</dbReference>
<evidence type="ECO:0000313" key="10">
    <source>
        <dbReference type="Proteomes" id="UP000822688"/>
    </source>
</evidence>
<comment type="similarity">
    <text evidence="2">Belongs to the transcriptional coactivator PC4 family.</text>
</comment>
<comment type="caution">
    <text evidence="9">The sequence shown here is derived from an EMBL/GenBank/DDBJ whole genome shotgun (WGS) entry which is preliminary data.</text>
</comment>
<reference evidence="9" key="1">
    <citation type="submission" date="2020-06" db="EMBL/GenBank/DDBJ databases">
        <title>WGS assembly of Ceratodon purpureus strain R40.</title>
        <authorList>
            <person name="Carey S.B."/>
            <person name="Jenkins J."/>
            <person name="Shu S."/>
            <person name="Lovell J.T."/>
            <person name="Sreedasyam A."/>
            <person name="Maumus F."/>
            <person name="Tiley G.P."/>
            <person name="Fernandez-Pozo N."/>
            <person name="Barry K."/>
            <person name="Chen C."/>
            <person name="Wang M."/>
            <person name="Lipzen A."/>
            <person name="Daum C."/>
            <person name="Saski C.A."/>
            <person name="Payton A.C."/>
            <person name="Mcbreen J.C."/>
            <person name="Conrad R.E."/>
            <person name="Kollar L.M."/>
            <person name="Olsson S."/>
            <person name="Huttunen S."/>
            <person name="Landis J.B."/>
            <person name="Wickett N.J."/>
            <person name="Johnson M.G."/>
            <person name="Rensing S.A."/>
            <person name="Grimwood J."/>
            <person name="Schmutz J."/>
            <person name="Mcdaniel S.F."/>
        </authorList>
    </citation>
    <scope>NUCLEOTIDE SEQUENCE</scope>
    <source>
        <strain evidence="9">R40</strain>
    </source>
</reference>
<dbReference type="GO" id="GO:0003713">
    <property type="term" value="F:transcription coactivator activity"/>
    <property type="evidence" value="ECO:0007669"/>
    <property type="project" value="InterPro"/>
</dbReference>
<evidence type="ECO:0000256" key="6">
    <source>
        <dbReference type="ARBA" id="ARBA00023242"/>
    </source>
</evidence>
<keyword evidence="10" id="KW-1185">Reference proteome</keyword>
<dbReference type="PANTHER" id="PTHR13215">
    <property type="entry name" value="RNA POLYMERASE II TRANSCRIPTIONAL COACTIVATOR"/>
    <property type="match status" value="1"/>
</dbReference>
<dbReference type="OrthoDB" id="2505440at2759"/>
<organism evidence="9 10">
    <name type="scientific">Ceratodon purpureus</name>
    <name type="common">Fire moss</name>
    <name type="synonym">Dicranum purpureum</name>
    <dbReference type="NCBI Taxonomy" id="3225"/>
    <lineage>
        <taxon>Eukaryota</taxon>
        <taxon>Viridiplantae</taxon>
        <taxon>Streptophyta</taxon>
        <taxon>Embryophyta</taxon>
        <taxon>Bryophyta</taxon>
        <taxon>Bryophytina</taxon>
        <taxon>Bryopsida</taxon>
        <taxon>Dicranidae</taxon>
        <taxon>Pseudoditrichales</taxon>
        <taxon>Ditrichaceae</taxon>
        <taxon>Ceratodon</taxon>
    </lineage>
</organism>
<evidence type="ECO:0000256" key="7">
    <source>
        <dbReference type="SAM" id="MobiDB-lite"/>
    </source>
</evidence>
<comment type="subcellular location">
    <subcellularLocation>
        <location evidence="1">Nucleus</location>
    </subcellularLocation>
</comment>
<dbReference type="InterPro" id="IPR003173">
    <property type="entry name" value="PC4_C"/>
</dbReference>
<dbReference type="InterPro" id="IPR045125">
    <property type="entry name" value="Sub1/Tcp4-like"/>
</dbReference>
<evidence type="ECO:0000256" key="2">
    <source>
        <dbReference type="ARBA" id="ARBA00009001"/>
    </source>
</evidence>
<dbReference type="AlphaFoldDB" id="A0A8T0GWZ8"/>
<feature type="domain" description="Transcriptional coactivator p15 (PC4) C-terminal" evidence="8">
    <location>
        <begin position="46"/>
        <end position="98"/>
    </location>
</feature>